<feature type="domain" description="Proteasome beta subunit C-terminal" evidence="1">
    <location>
        <begin position="77"/>
        <end position="110"/>
    </location>
</feature>
<evidence type="ECO:0000259" key="1">
    <source>
        <dbReference type="Pfam" id="PF12465"/>
    </source>
</evidence>
<name>A0A4Y2CMX9_ARAVE</name>
<dbReference type="InterPro" id="IPR024689">
    <property type="entry name" value="Proteasome_bsu_C"/>
</dbReference>
<dbReference type="Proteomes" id="UP000499080">
    <property type="component" value="Unassembled WGS sequence"/>
</dbReference>
<keyword evidence="3" id="KW-1185">Reference proteome</keyword>
<protein>
    <submittedName>
        <fullName evidence="2">Proteasome subunit beta type-7</fullName>
    </submittedName>
</protein>
<dbReference type="Gene3D" id="3.60.20.10">
    <property type="entry name" value="Glutamine Phosphoribosylpyrophosphate, subunit 1, domain 1"/>
    <property type="match status" value="1"/>
</dbReference>
<dbReference type="Pfam" id="PF12465">
    <property type="entry name" value="Pr_beta_C"/>
    <property type="match status" value="1"/>
</dbReference>
<gene>
    <name evidence="2" type="primary">Psmb7_2</name>
    <name evidence="2" type="ORF">AVEN_210806_1</name>
</gene>
<evidence type="ECO:0000313" key="3">
    <source>
        <dbReference type="Proteomes" id="UP000499080"/>
    </source>
</evidence>
<proteinExistence type="predicted"/>
<comment type="caution">
    <text evidence="2">The sequence shown here is derived from an EMBL/GenBank/DDBJ whole genome shotgun (WGS) entry which is preliminary data.</text>
</comment>
<dbReference type="AlphaFoldDB" id="A0A4Y2CMX9"/>
<accession>A0A4Y2CMX9</accession>
<sequence>MPGCAIVGCSMQFSNLKGKNISFRSFPKDPDLDEAKQLVRDAIASGIYNDLGSGSNVDLCVITRAGAEMIRPYDVTNMKGQIQGTYSYAPGTTAVLSSKTVPLEIVETVIRSTRDAAEEAMDTA</sequence>
<organism evidence="2 3">
    <name type="scientific">Araneus ventricosus</name>
    <name type="common">Orbweaver spider</name>
    <name type="synonym">Epeira ventricosa</name>
    <dbReference type="NCBI Taxonomy" id="182803"/>
    <lineage>
        <taxon>Eukaryota</taxon>
        <taxon>Metazoa</taxon>
        <taxon>Ecdysozoa</taxon>
        <taxon>Arthropoda</taxon>
        <taxon>Chelicerata</taxon>
        <taxon>Arachnida</taxon>
        <taxon>Araneae</taxon>
        <taxon>Araneomorphae</taxon>
        <taxon>Entelegynae</taxon>
        <taxon>Araneoidea</taxon>
        <taxon>Araneidae</taxon>
        <taxon>Araneus</taxon>
    </lineage>
</organism>
<dbReference type="EMBL" id="BGPR01000211">
    <property type="protein sequence ID" value="GBM05097.1"/>
    <property type="molecule type" value="Genomic_DNA"/>
</dbReference>
<evidence type="ECO:0000313" key="2">
    <source>
        <dbReference type="EMBL" id="GBM05097.1"/>
    </source>
</evidence>
<reference evidence="2 3" key="1">
    <citation type="journal article" date="2019" name="Sci. Rep.">
        <title>Orb-weaving spider Araneus ventricosus genome elucidates the spidroin gene catalogue.</title>
        <authorList>
            <person name="Kono N."/>
            <person name="Nakamura H."/>
            <person name="Ohtoshi R."/>
            <person name="Moran D.A.P."/>
            <person name="Shinohara A."/>
            <person name="Yoshida Y."/>
            <person name="Fujiwara M."/>
            <person name="Mori M."/>
            <person name="Tomita M."/>
            <person name="Arakawa K."/>
        </authorList>
    </citation>
    <scope>NUCLEOTIDE SEQUENCE [LARGE SCALE GENOMIC DNA]</scope>
</reference>
<dbReference type="InterPro" id="IPR029055">
    <property type="entry name" value="Ntn_hydrolases_N"/>
</dbReference>
<dbReference type="SUPFAM" id="SSF56235">
    <property type="entry name" value="N-terminal nucleophile aminohydrolases (Ntn hydrolases)"/>
    <property type="match status" value="1"/>
</dbReference>
<dbReference type="GO" id="GO:0000502">
    <property type="term" value="C:proteasome complex"/>
    <property type="evidence" value="ECO:0007669"/>
    <property type="project" value="UniProtKB-KW"/>
</dbReference>
<dbReference type="OrthoDB" id="429533at2759"/>
<keyword evidence="2" id="KW-0647">Proteasome</keyword>